<protein>
    <recommendedName>
        <fullName evidence="2 6">GPN-loop GTPase 3</fullName>
    </recommendedName>
</protein>
<dbReference type="EMBL" id="JAQMWT010000555">
    <property type="protein sequence ID" value="KAJ8599525.1"/>
    <property type="molecule type" value="Genomic_DNA"/>
</dbReference>
<dbReference type="InterPro" id="IPR030228">
    <property type="entry name" value="Gpn3"/>
</dbReference>
<keyword evidence="4 6" id="KW-0378">Hydrolase</keyword>
<sequence>MPFGVLVIGPAGAGKTRFCAALQTYGDVQSRSIHVINLDPAAEDIPYRTDVDVREIVTVDDAMAELKFGPNGGLVYCMEYLLAHSEWLEEKLLAFAPEDTILFDCPGQLELYTHVPVMPRLVALMQRWDTRLCVAYMMDSVSLGEPSKFIAGALAGLSAMLQLPLPRLTVLSKTDLLAPDVLEEFLEIGSATTFLQTCDNRNTKFLKLTTVIANLLDDHSLLSYVPFSIHDEDSPSHVLTYADQLTQYTDEAEVRIPRDIEGEEEEDPDTAFKALMHHHR</sequence>
<evidence type="ECO:0000256" key="2">
    <source>
        <dbReference type="ARBA" id="ARBA00014587"/>
    </source>
</evidence>
<proteinExistence type="inferred from homology"/>
<keyword evidence="3 6" id="KW-0547">Nucleotide-binding</keyword>
<keyword evidence="5 6" id="KW-0342">GTP-binding</keyword>
<accession>A0AAD7U754</accession>
<comment type="caution">
    <text evidence="8">The sequence shown here is derived from an EMBL/GenBank/DDBJ whole genome shotgun (WGS) entry which is preliminary data.</text>
</comment>
<dbReference type="InterPro" id="IPR004130">
    <property type="entry name" value="Gpn"/>
</dbReference>
<dbReference type="AlphaFoldDB" id="A0AAD7U754"/>
<evidence type="ECO:0000256" key="4">
    <source>
        <dbReference type="ARBA" id="ARBA00022801"/>
    </source>
</evidence>
<evidence type="ECO:0000313" key="8">
    <source>
        <dbReference type="EMBL" id="KAJ8599525.1"/>
    </source>
</evidence>
<dbReference type="PANTHER" id="PTHR21231:SF7">
    <property type="entry name" value="GPN-LOOP GTPASE 3"/>
    <property type="match status" value="1"/>
</dbReference>
<comment type="subunit">
    <text evidence="6">Binds to RNA polymerase II (RNAPII).</text>
</comment>
<evidence type="ECO:0000256" key="3">
    <source>
        <dbReference type="ARBA" id="ARBA00022741"/>
    </source>
</evidence>
<organism evidence="8 9">
    <name type="scientific">Chrysophaeum taylorii</name>
    <dbReference type="NCBI Taxonomy" id="2483200"/>
    <lineage>
        <taxon>Eukaryota</taxon>
        <taxon>Sar</taxon>
        <taxon>Stramenopiles</taxon>
        <taxon>Ochrophyta</taxon>
        <taxon>Pelagophyceae</taxon>
        <taxon>Pelagomonadales</taxon>
        <taxon>Pelagomonadaceae</taxon>
        <taxon>Chrysophaeum</taxon>
    </lineage>
</organism>
<reference evidence="8" key="1">
    <citation type="submission" date="2023-01" db="EMBL/GenBank/DDBJ databases">
        <title>Metagenome sequencing of chrysophaentin producing Chrysophaeum taylorii.</title>
        <authorList>
            <person name="Davison J."/>
            <person name="Bewley C."/>
        </authorList>
    </citation>
    <scope>NUCLEOTIDE SEQUENCE</scope>
    <source>
        <strain evidence="8">NIES-1699</strain>
    </source>
</reference>
<dbReference type="GO" id="GO:0005525">
    <property type="term" value="F:GTP binding"/>
    <property type="evidence" value="ECO:0007669"/>
    <property type="project" value="UniProtKB-KW"/>
</dbReference>
<gene>
    <name evidence="8" type="ORF">CTAYLR_004030</name>
</gene>
<comment type="function">
    <text evidence="6">Small GTPase required for proper nuclear import of RNA polymerase II and III (RNAPII and RNAPIII). May act at an RNAP assembly step prior to nuclear import.</text>
</comment>
<dbReference type="Gene3D" id="3.40.50.300">
    <property type="entry name" value="P-loop containing nucleotide triphosphate hydrolases"/>
    <property type="match status" value="1"/>
</dbReference>
<evidence type="ECO:0000256" key="6">
    <source>
        <dbReference type="RuleBase" id="RU365059"/>
    </source>
</evidence>
<dbReference type="SUPFAM" id="SSF52540">
    <property type="entry name" value="P-loop containing nucleoside triphosphate hydrolases"/>
    <property type="match status" value="1"/>
</dbReference>
<evidence type="ECO:0000256" key="1">
    <source>
        <dbReference type="ARBA" id="ARBA00005290"/>
    </source>
</evidence>
<dbReference type="InterPro" id="IPR027417">
    <property type="entry name" value="P-loop_NTPase"/>
</dbReference>
<keyword evidence="9" id="KW-1185">Reference proteome</keyword>
<dbReference type="Proteomes" id="UP001230188">
    <property type="component" value="Unassembled WGS sequence"/>
</dbReference>
<comment type="similarity">
    <text evidence="1 6">Belongs to the GPN-loop GTPase family.</text>
</comment>
<evidence type="ECO:0000256" key="7">
    <source>
        <dbReference type="SAM" id="MobiDB-lite"/>
    </source>
</evidence>
<name>A0AAD7U754_9STRA</name>
<dbReference type="GO" id="GO:0003924">
    <property type="term" value="F:GTPase activity"/>
    <property type="evidence" value="ECO:0007669"/>
    <property type="project" value="TreeGrafter"/>
</dbReference>
<evidence type="ECO:0000313" key="9">
    <source>
        <dbReference type="Proteomes" id="UP001230188"/>
    </source>
</evidence>
<dbReference type="PANTHER" id="PTHR21231">
    <property type="entry name" value="XPA-BINDING PROTEIN 1-RELATED"/>
    <property type="match status" value="1"/>
</dbReference>
<dbReference type="Pfam" id="PF03029">
    <property type="entry name" value="ATP_bind_1"/>
    <property type="match status" value="1"/>
</dbReference>
<evidence type="ECO:0000256" key="5">
    <source>
        <dbReference type="ARBA" id="ARBA00023134"/>
    </source>
</evidence>
<feature type="region of interest" description="Disordered" evidence="7">
    <location>
        <begin position="259"/>
        <end position="280"/>
    </location>
</feature>
<dbReference type="CDD" id="cd17872">
    <property type="entry name" value="GPN3"/>
    <property type="match status" value="1"/>
</dbReference>